<organism evidence="1 2">
    <name type="scientific">Rhizoctonia solani</name>
    <dbReference type="NCBI Taxonomy" id="456999"/>
    <lineage>
        <taxon>Eukaryota</taxon>
        <taxon>Fungi</taxon>
        <taxon>Dikarya</taxon>
        <taxon>Basidiomycota</taxon>
        <taxon>Agaricomycotina</taxon>
        <taxon>Agaricomycetes</taxon>
        <taxon>Cantharellales</taxon>
        <taxon>Ceratobasidiaceae</taxon>
        <taxon>Rhizoctonia</taxon>
    </lineage>
</organism>
<name>A0A8H3B1I0_9AGAM</name>
<gene>
    <name evidence="1" type="ORF">RDB_LOCUS42174</name>
</gene>
<evidence type="ECO:0000313" key="2">
    <source>
        <dbReference type="Proteomes" id="UP000663853"/>
    </source>
</evidence>
<sequence length="139" mass="15581">MSHIGDGVYSITIPFGPGCITDPGEGRWVPLVPSGSLGSDADKIRVVFNQDRGAYSLQFEKSKKYITFGGEPSMNNKLLTGDKPRYFKIEQHPYGPGQYAIKAAENKNFHLGLAMERVFPPWVAMTSLPEQQQWEFKEL</sequence>
<accession>A0A8H3B1I0</accession>
<dbReference type="EMBL" id="CAJMXA010000885">
    <property type="protein sequence ID" value="CAE6445587.1"/>
    <property type="molecule type" value="Genomic_DNA"/>
</dbReference>
<evidence type="ECO:0000313" key="1">
    <source>
        <dbReference type="EMBL" id="CAE6445587.1"/>
    </source>
</evidence>
<comment type="caution">
    <text evidence="1">The sequence shown here is derived from an EMBL/GenBank/DDBJ whole genome shotgun (WGS) entry which is preliminary data.</text>
</comment>
<proteinExistence type="predicted"/>
<protein>
    <submittedName>
        <fullName evidence="1">Uncharacterized protein</fullName>
    </submittedName>
</protein>
<dbReference type="AlphaFoldDB" id="A0A8H3B1I0"/>
<dbReference type="Proteomes" id="UP000663853">
    <property type="component" value="Unassembled WGS sequence"/>
</dbReference>
<reference evidence="1" key="1">
    <citation type="submission" date="2021-01" db="EMBL/GenBank/DDBJ databases">
        <authorList>
            <person name="Kaushik A."/>
        </authorList>
    </citation>
    <scope>NUCLEOTIDE SEQUENCE</scope>
    <source>
        <strain evidence="1">AG6-10EEA</strain>
    </source>
</reference>